<name>A0A2S1KRI4_9LACO</name>
<reference evidence="1 2" key="1">
    <citation type="submission" date="2017-04" db="EMBL/GenBank/DDBJ databases">
        <title>Weissella cibaria strain m2 complete genome.</title>
        <authorList>
            <person name="Pan Q."/>
            <person name="Tan M."/>
            <person name="Yao F."/>
            <person name="Su S."/>
        </authorList>
    </citation>
    <scope>NUCLEOTIDE SEQUENCE [LARGE SCALE GENOMIC DNA]</scope>
    <source>
        <strain evidence="1 2">M2</strain>
    </source>
</reference>
<dbReference type="AlphaFoldDB" id="A0A2S1KRI4"/>
<dbReference type="EMBL" id="CP020928">
    <property type="protein sequence ID" value="AWF95609.1"/>
    <property type="molecule type" value="Genomic_DNA"/>
</dbReference>
<accession>A0A2S1KRI4</accession>
<protein>
    <submittedName>
        <fullName evidence="1">Uncharacterized protein</fullName>
    </submittedName>
</protein>
<evidence type="ECO:0000313" key="2">
    <source>
        <dbReference type="Proteomes" id="UP000244870"/>
    </source>
</evidence>
<evidence type="ECO:0000313" key="1">
    <source>
        <dbReference type="EMBL" id="AWF95609.1"/>
    </source>
</evidence>
<organism evidence="1 2">
    <name type="scientific">Weissella cibaria</name>
    <dbReference type="NCBI Taxonomy" id="137591"/>
    <lineage>
        <taxon>Bacteria</taxon>
        <taxon>Bacillati</taxon>
        <taxon>Bacillota</taxon>
        <taxon>Bacilli</taxon>
        <taxon>Lactobacillales</taxon>
        <taxon>Lactobacillaceae</taxon>
        <taxon>Weissella</taxon>
    </lineage>
</organism>
<dbReference type="Proteomes" id="UP000244870">
    <property type="component" value="Chromosome"/>
</dbReference>
<proteinExistence type="predicted"/>
<sequence>MQAVKKAIPVDVYQFGKNAAVPDWFVKALDDGRIVTYTNDEENPFSKSDEVEVITLEGVMHGNKGDYVLHGKHDDIWVVREDIFNDTYEVIK</sequence>
<gene>
    <name evidence="1" type="ORF">B6254_1204</name>
</gene>
<dbReference type="RefSeq" id="WP_108730447.1">
    <property type="nucleotide sequence ID" value="NZ_CP020928.1"/>
</dbReference>